<protein>
    <recommendedName>
        <fullName evidence="5">SMP-30/Gluconolactonase/LRE-like region domain-containing protein</fullName>
    </recommendedName>
</protein>
<sequence>MRHVVKLALAGLWLASGAHAQTVDPASDLGQFRTLRGDGMTALQQGDAAKALEIFDKARAILPDSPSIALLQAQVYMQQKRTDDAKAVLTDYLKRGNVLDLAKSSDFTTLWDSALEDQLQANEAPFGAIRVAAALPDFVIAEALAYEPHNAQVVYVSGIRGGNILAEAPGGERQVIKFRPGVAAFGLGLHDGKLWASTAQSRQTEGYDASKPVTSKIVAINPADGAVISTMTDAKVAREFGHLLAGKDDLYVIDNNHGEVLRLTGYGATLEVLVPEGYMDSPQGLAENEDGSLLIVSDFTSGLYRVDLKAGSMTRLLAPADGNLLGLSSIARYGHDLIAIQNGFKPNRVLRIRMSADWTQAESVETLLRSEKLLAQPSQGLVADDFFVFVAKSQWSHLDDQGNPRAETVEPALVGVIKLTP</sequence>
<dbReference type="EMBL" id="AWGB01000063">
    <property type="protein sequence ID" value="ESQ84625.1"/>
    <property type="molecule type" value="Genomic_DNA"/>
</dbReference>
<dbReference type="SUPFAM" id="SSF48452">
    <property type="entry name" value="TPR-like"/>
    <property type="match status" value="1"/>
</dbReference>
<proteinExistence type="predicted"/>
<dbReference type="Pfam" id="PF14559">
    <property type="entry name" value="TPR_19"/>
    <property type="match status" value="1"/>
</dbReference>
<organism evidence="3 4">
    <name type="scientific">Asticcacaulis benevestitus DSM 16100 = ATCC BAA-896</name>
    <dbReference type="NCBI Taxonomy" id="1121022"/>
    <lineage>
        <taxon>Bacteria</taxon>
        <taxon>Pseudomonadati</taxon>
        <taxon>Pseudomonadota</taxon>
        <taxon>Alphaproteobacteria</taxon>
        <taxon>Caulobacterales</taxon>
        <taxon>Caulobacteraceae</taxon>
        <taxon>Asticcacaulis</taxon>
    </lineage>
</organism>
<evidence type="ECO:0000256" key="2">
    <source>
        <dbReference type="SAM" id="SignalP"/>
    </source>
</evidence>
<dbReference type="RefSeq" id="WP_018080377.1">
    <property type="nucleotide sequence ID" value="NZ_AQWM01000002.1"/>
</dbReference>
<evidence type="ECO:0000256" key="1">
    <source>
        <dbReference type="PROSITE-ProRule" id="PRU00339"/>
    </source>
</evidence>
<dbReference type="eggNOG" id="COG3391">
    <property type="taxonomic scope" value="Bacteria"/>
</dbReference>
<dbReference type="InterPro" id="IPR019734">
    <property type="entry name" value="TPR_rpt"/>
</dbReference>
<dbReference type="AlphaFoldDB" id="V4PH14"/>
<feature type="chain" id="PRO_5004723745" description="SMP-30/Gluconolactonase/LRE-like region domain-containing protein" evidence="2">
    <location>
        <begin position="21"/>
        <end position="421"/>
    </location>
</feature>
<dbReference type="InterPro" id="IPR011042">
    <property type="entry name" value="6-blade_b-propeller_TolB-like"/>
</dbReference>
<comment type="caution">
    <text evidence="3">The sequence shown here is derived from an EMBL/GenBank/DDBJ whole genome shotgun (WGS) entry which is preliminary data.</text>
</comment>
<reference evidence="3 4" key="1">
    <citation type="journal article" date="2014" name="Nature">
        <title>Sequential evolution of bacterial morphology by co-option of a developmental regulator.</title>
        <authorList>
            <person name="Jiang C."/>
            <person name="Brown P.J."/>
            <person name="Ducret A."/>
            <person name="Brun Y.V."/>
        </authorList>
    </citation>
    <scope>NUCLEOTIDE SEQUENCE [LARGE SCALE GENOMIC DNA]</scope>
    <source>
        <strain evidence="3 4">DSM 16100</strain>
    </source>
</reference>
<accession>V4PH14</accession>
<dbReference type="STRING" id="1121022.GCA_000376105_00708"/>
<evidence type="ECO:0000313" key="4">
    <source>
        <dbReference type="Proteomes" id="UP000017837"/>
    </source>
</evidence>
<dbReference type="Gene3D" id="1.25.40.10">
    <property type="entry name" value="Tetratricopeptide repeat domain"/>
    <property type="match status" value="1"/>
</dbReference>
<dbReference type="Proteomes" id="UP000017837">
    <property type="component" value="Unassembled WGS sequence"/>
</dbReference>
<keyword evidence="1" id="KW-0802">TPR repeat</keyword>
<dbReference type="InterPro" id="IPR011990">
    <property type="entry name" value="TPR-like_helical_dom_sf"/>
</dbReference>
<name>V4PH14_9CAUL</name>
<keyword evidence="4" id="KW-1185">Reference proteome</keyword>
<feature type="repeat" description="TPR" evidence="1">
    <location>
        <begin position="32"/>
        <end position="65"/>
    </location>
</feature>
<evidence type="ECO:0000313" key="3">
    <source>
        <dbReference type="EMBL" id="ESQ84625.1"/>
    </source>
</evidence>
<dbReference type="PROSITE" id="PS50005">
    <property type="entry name" value="TPR"/>
    <property type="match status" value="1"/>
</dbReference>
<feature type="signal peptide" evidence="2">
    <location>
        <begin position="1"/>
        <end position="20"/>
    </location>
</feature>
<gene>
    <name evidence="3" type="ORF">ABENE_19600</name>
</gene>
<keyword evidence="2" id="KW-0732">Signal</keyword>
<dbReference type="PATRIC" id="fig|1121022.4.peg.4015"/>
<evidence type="ECO:0008006" key="5">
    <source>
        <dbReference type="Google" id="ProtNLM"/>
    </source>
</evidence>
<dbReference type="SUPFAM" id="SSF101898">
    <property type="entry name" value="NHL repeat"/>
    <property type="match status" value="1"/>
</dbReference>
<dbReference type="OrthoDB" id="8584394at2"/>
<dbReference type="Gene3D" id="2.120.10.30">
    <property type="entry name" value="TolB, C-terminal domain"/>
    <property type="match status" value="1"/>
</dbReference>